<dbReference type="Proteomes" id="UP000703661">
    <property type="component" value="Unassembled WGS sequence"/>
</dbReference>
<feature type="region of interest" description="Disordered" evidence="1">
    <location>
        <begin position="71"/>
        <end position="99"/>
    </location>
</feature>
<dbReference type="GO" id="GO:0005634">
    <property type="term" value="C:nucleus"/>
    <property type="evidence" value="ECO:0007669"/>
    <property type="project" value="TreeGrafter"/>
</dbReference>
<feature type="domain" description="HTH myb-type" evidence="4">
    <location>
        <begin position="615"/>
        <end position="666"/>
    </location>
</feature>
<evidence type="ECO:0000259" key="4">
    <source>
        <dbReference type="PROSITE" id="PS51294"/>
    </source>
</evidence>
<dbReference type="InterPro" id="IPR006578">
    <property type="entry name" value="MADF-dom"/>
</dbReference>
<dbReference type="PROSITE" id="PS50090">
    <property type="entry name" value="MYB_LIKE"/>
    <property type="match status" value="2"/>
</dbReference>
<dbReference type="InterPro" id="IPR050560">
    <property type="entry name" value="MYB_TF"/>
</dbReference>
<feature type="compositionally biased region" description="Low complexity" evidence="1">
    <location>
        <begin position="75"/>
        <end position="90"/>
    </location>
</feature>
<feature type="compositionally biased region" description="Basic residues" evidence="1">
    <location>
        <begin position="584"/>
        <end position="594"/>
    </location>
</feature>
<accession>A0A9P6MVE5</accession>
<dbReference type="EMBL" id="JAAAID010000660">
    <property type="protein sequence ID" value="KAG0015094.1"/>
    <property type="molecule type" value="Genomic_DNA"/>
</dbReference>
<dbReference type="Pfam" id="PF00249">
    <property type="entry name" value="Myb_DNA-binding"/>
    <property type="match status" value="2"/>
</dbReference>
<sequence>MAWIAQAIGTGARGTKSQLSACSSVNLSLHAAIPSKQKILMRSSHYVHRRHWIHSSPKSRSEQATTIANATQNKTGASTTATSLTNNAAAEPAKKQRKAFNAPRPLVEWTPEQDAKIVELRLEGNSWQEIGEALGHPAVVVRQRYSKALNPLQEAWDPAKLDRLNAAVIEGKSWRQISSEFMMPQTTVREKWKSINPELVYKSKQVKLRKRRITKSLTSGRSRLASFRDTGFVAARARRWSDVIDAVLLDLRDRGLSWRQIGWTLVMTPSTCLSRFNYLTKVKLKSGWIPPKLDHSNSPSYLLPNRARATLGELASLGDNNNTSEDVPSATLVERQDEQDNSTDPPKDILGLISEDFSYSTFEAYTNRAWTKEEDEYILKNRAENKPFSSIASDLGLETRDCFFRFYTALDPELGDKKSKEWTPKLVEKLLFYVSQGVPWSTIATDLGIHRIICKEKYREITGMPCSEKGPNGETNQGIRDDSPVAAQSSGDHAEEDSDQDQARKEGAKFDDYDYDYDYDSDEDDHDEDDDQGDDDIIDDLRDDYEPHDAASDDEDNDDSNDDDMLDSGSSYLSEGFADDPIRTGRRSKKHSSIARRSTIPSDTWDQESLLRELKKTWTPEEETTLIQHVIRNGTRGWHEVSSALDGRHSADECRAYWKYLDMPLCGYRPPVPKWDPHREAQFWRLWLEHGSNYEDISRKLNKSDATDDADSPVSTSRNRARWFSAKDCEELFTHRTKTLRSESGEEVDNEKFQKSCVELALTKSKAPPFQWDKQSSVKLQKLVLQRLRTRGVHVNWINWKWVARHVGEGATANRCNIHWRVLRAAETRKSDWTDEELLLLERGVREVGAIFNHEKEDPSLLLPPEEGSDSYVGPTLEGFRAVQKFYLPHIPLETLQRKYFLLSDKASRVTVREYMAIMDAVDEFGENQWDKVVESLKSHPSSDSSASSASSRAGESSGLSGWTKAPCRRVWESSYKYQLLYTKWTLDEDQDLKVVVDRIGQRDWMSVSRFFPGKSAWQCRLRWCQLTDPVQPVQSS</sequence>
<feature type="domain" description="Myb-like" evidence="2">
    <location>
        <begin position="615"/>
        <end position="662"/>
    </location>
</feature>
<dbReference type="GO" id="GO:0000981">
    <property type="term" value="F:DNA-binding transcription factor activity, RNA polymerase II-specific"/>
    <property type="evidence" value="ECO:0007669"/>
    <property type="project" value="TreeGrafter"/>
</dbReference>
<dbReference type="InterPro" id="IPR017930">
    <property type="entry name" value="Myb_dom"/>
</dbReference>
<dbReference type="PANTHER" id="PTHR45614">
    <property type="entry name" value="MYB PROTEIN-RELATED"/>
    <property type="match status" value="1"/>
</dbReference>
<feature type="domain" description="HTH myb-type" evidence="4">
    <location>
        <begin position="984"/>
        <end position="1032"/>
    </location>
</feature>
<reference evidence="5" key="1">
    <citation type="journal article" date="2020" name="Fungal Divers.">
        <title>Resolving the Mortierellaceae phylogeny through synthesis of multi-gene phylogenetics and phylogenomics.</title>
        <authorList>
            <person name="Vandepol N."/>
            <person name="Liber J."/>
            <person name="Desiro A."/>
            <person name="Na H."/>
            <person name="Kennedy M."/>
            <person name="Barry K."/>
            <person name="Grigoriev I.V."/>
            <person name="Miller A.N."/>
            <person name="O'Donnell K."/>
            <person name="Stajich J.E."/>
            <person name="Bonito G."/>
        </authorList>
    </citation>
    <scope>NUCLEOTIDE SEQUENCE</scope>
    <source>
        <strain evidence="5">NRRL 2769</strain>
    </source>
</reference>
<dbReference type="OrthoDB" id="2143914at2759"/>
<evidence type="ECO:0000313" key="5">
    <source>
        <dbReference type="EMBL" id="KAG0015094.1"/>
    </source>
</evidence>
<dbReference type="InterPro" id="IPR036388">
    <property type="entry name" value="WH-like_DNA-bd_sf"/>
</dbReference>
<dbReference type="SMART" id="SM00717">
    <property type="entry name" value="SANT"/>
    <property type="match status" value="6"/>
</dbReference>
<feature type="domain" description="MADF" evidence="3">
    <location>
        <begin position="144"/>
        <end position="238"/>
    </location>
</feature>
<name>A0A9P6MVE5_9FUNG</name>
<evidence type="ECO:0000259" key="2">
    <source>
        <dbReference type="PROSITE" id="PS50090"/>
    </source>
</evidence>
<organism evidence="5 6">
    <name type="scientific">Entomortierella chlamydospora</name>
    <dbReference type="NCBI Taxonomy" id="101097"/>
    <lineage>
        <taxon>Eukaryota</taxon>
        <taxon>Fungi</taxon>
        <taxon>Fungi incertae sedis</taxon>
        <taxon>Mucoromycota</taxon>
        <taxon>Mortierellomycotina</taxon>
        <taxon>Mortierellomycetes</taxon>
        <taxon>Mortierellales</taxon>
        <taxon>Mortierellaceae</taxon>
        <taxon>Entomortierella</taxon>
    </lineage>
</organism>
<evidence type="ECO:0000256" key="1">
    <source>
        <dbReference type="SAM" id="MobiDB-lite"/>
    </source>
</evidence>
<dbReference type="AlphaFoldDB" id="A0A9P6MVE5"/>
<dbReference type="CDD" id="cd00167">
    <property type="entry name" value="SANT"/>
    <property type="match status" value="2"/>
</dbReference>
<feature type="compositionally biased region" description="Basic and acidic residues" evidence="1">
    <location>
        <begin position="501"/>
        <end position="512"/>
    </location>
</feature>
<protein>
    <submittedName>
        <fullName evidence="5">Myblike DNAbinding domain-containing protein</fullName>
    </submittedName>
</protein>
<gene>
    <name evidence="5" type="primary">SNAPC4_2</name>
    <name evidence="5" type="ORF">BGZ80_010058</name>
</gene>
<dbReference type="InterPro" id="IPR001005">
    <property type="entry name" value="SANT/Myb"/>
</dbReference>
<dbReference type="PROSITE" id="PS51294">
    <property type="entry name" value="HTH_MYB"/>
    <property type="match status" value="2"/>
</dbReference>
<evidence type="ECO:0000313" key="6">
    <source>
        <dbReference type="Proteomes" id="UP000703661"/>
    </source>
</evidence>
<dbReference type="SUPFAM" id="SSF88659">
    <property type="entry name" value="Sigma3 and sigma4 domains of RNA polymerase sigma factors"/>
    <property type="match status" value="1"/>
</dbReference>
<feature type="compositionally biased region" description="Acidic residues" evidence="1">
    <location>
        <begin position="513"/>
        <end position="543"/>
    </location>
</feature>
<dbReference type="PROSITE" id="PS51029">
    <property type="entry name" value="MADF"/>
    <property type="match status" value="1"/>
</dbReference>
<proteinExistence type="predicted"/>
<dbReference type="GO" id="GO:0000978">
    <property type="term" value="F:RNA polymerase II cis-regulatory region sequence-specific DNA binding"/>
    <property type="evidence" value="ECO:0007669"/>
    <property type="project" value="TreeGrafter"/>
</dbReference>
<dbReference type="Gene3D" id="1.10.10.60">
    <property type="entry name" value="Homeodomain-like"/>
    <property type="match status" value="2"/>
</dbReference>
<feature type="region of interest" description="Disordered" evidence="1">
    <location>
        <begin position="463"/>
        <end position="600"/>
    </location>
</feature>
<dbReference type="InterPro" id="IPR013324">
    <property type="entry name" value="RNA_pol_sigma_r3/r4-like"/>
</dbReference>
<dbReference type="SUPFAM" id="SSF46689">
    <property type="entry name" value="Homeodomain-like"/>
    <property type="match status" value="2"/>
</dbReference>
<dbReference type="Gene3D" id="1.10.10.10">
    <property type="entry name" value="Winged helix-like DNA-binding domain superfamily/Winged helix DNA-binding domain"/>
    <property type="match status" value="1"/>
</dbReference>
<evidence type="ECO:0000259" key="3">
    <source>
        <dbReference type="PROSITE" id="PS51029"/>
    </source>
</evidence>
<dbReference type="PANTHER" id="PTHR45614:SF51">
    <property type="entry name" value="MYB-LIKE DNA-BINDING PROTEIN BAS1"/>
    <property type="match status" value="1"/>
</dbReference>
<comment type="caution">
    <text evidence="5">The sequence shown here is derived from an EMBL/GenBank/DDBJ whole genome shotgun (WGS) entry which is preliminary data.</text>
</comment>
<feature type="compositionally biased region" description="Acidic residues" evidence="1">
    <location>
        <begin position="552"/>
        <end position="566"/>
    </location>
</feature>
<keyword evidence="6" id="KW-1185">Reference proteome</keyword>
<feature type="domain" description="Myb-like" evidence="2">
    <location>
        <begin position="984"/>
        <end position="1028"/>
    </location>
</feature>
<feature type="compositionally biased region" description="Low complexity" evidence="1">
    <location>
        <begin position="939"/>
        <end position="962"/>
    </location>
</feature>
<dbReference type="InterPro" id="IPR009057">
    <property type="entry name" value="Homeodomain-like_sf"/>
</dbReference>
<feature type="region of interest" description="Disordered" evidence="1">
    <location>
        <begin position="936"/>
        <end position="963"/>
    </location>
</feature>